<dbReference type="PROSITE" id="PS51406">
    <property type="entry name" value="FIBRINOGEN_C_2"/>
    <property type="match status" value="1"/>
</dbReference>
<evidence type="ECO:0000259" key="2">
    <source>
        <dbReference type="PROSITE" id="PS51406"/>
    </source>
</evidence>
<dbReference type="InterPro" id="IPR014716">
    <property type="entry name" value="Fibrinogen_a/b/g_C_1"/>
</dbReference>
<keyword evidence="1" id="KW-1015">Disulfide bond</keyword>
<dbReference type="PROSITE" id="PS00514">
    <property type="entry name" value="FIBRINOGEN_C_1"/>
    <property type="match status" value="1"/>
</dbReference>
<protein>
    <recommendedName>
        <fullName evidence="2">Fibrinogen C-terminal domain-containing protein</fullName>
    </recommendedName>
</protein>
<dbReference type="InterPro" id="IPR036056">
    <property type="entry name" value="Fibrinogen-like_C"/>
</dbReference>
<organism evidence="3 4">
    <name type="scientific">Polyplax serrata</name>
    <name type="common">Common mouse louse</name>
    <dbReference type="NCBI Taxonomy" id="468196"/>
    <lineage>
        <taxon>Eukaryota</taxon>
        <taxon>Metazoa</taxon>
        <taxon>Ecdysozoa</taxon>
        <taxon>Arthropoda</taxon>
        <taxon>Hexapoda</taxon>
        <taxon>Insecta</taxon>
        <taxon>Pterygota</taxon>
        <taxon>Neoptera</taxon>
        <taxon>Paraneoptera</taxon>
        <taxon>Psocodea</taxon>
        <taxon>Troctomorpha</taxon>
        <taxon>Phthiraptera</taxon>
        <taxon>Anoplura</taxon>
        <taxon>Polyplacidae</taxon>
        <taxon>Polyplax</taxon>
    </lineage>
</organism>
<keyword evidence="4" id="KW-1185">Reference proteome</keyword>
<dbReference type="Proteomes" id="UP001359485">
    <property type="component" value="Unassembled WGS sequence"/>
</dbReference>
<dbReference type="CDD" id="cd00087">
    <property type="entry name" value="FReD"/>
    <property type="match status" value="1"/>
</dbReference>
<sequence>MGGRRSKRGKTCMCQNCGSIEGGNGIYAIAPGEGPPLLVACDMSSSPGGWTIVQRRIDGSQEFNRKWKEYAVGFGVPSEVPGSTREREIRGEFWLGNEALHRLTAENCSSLKIDFTDIYGKKWVAEYEEFYISDAEDGYRIHVSGYSGNASDALEYQNKMQFSAVDSDRDISNTHCAQNYEGGWWFSHCQHANLNGRYNLGLTWFDGTRNEWIAVAFSEMKGVRLTEFERLQPQQINADDEEFTKDPKNVGKS</sequence>
<gene>
    <name evidence="3" type="ORF">RUM44_010115</name>
</gene>
<comment type="caution">
    <text evidence="3">The sequence shown here is derived from an EMBL/GenBank/DDBJ whole genome shotgun (WGS) entry which is preliminary data.</text>
</comment>
<dbReference type="Gene3D" id="3.90.215.10">
    <property type="entry name" value="Gamma Fibrinogen, chain A, domain 1"/>
    <property type="match status" value="1"/>
</dbReference>
<dbReference type="PANTHER" id="PTHR19143">
    <property type="entry name" value="FIBRINOGEN/TENASCIN/ANGIOPOEITIN"/>
    <property type="match status" value="1"/>
</dbReference>
<feature type="domain" description="Fibrinogen C-terminal" evidence="2">
    <location>
        <begin position="3"/>
        <end position="226"/>
    </location>
</feature>
<dbReference type="Pfam" id="PF00147">
    <property type="entry name" value="Fibrinogen_C"/>
    <property type="match status" value="1"/>
</dbReference>
<accession>A0ABR1AV91</accession>
<reference evidence="3 4" key="1">
    <citation type="submission" date="2023-09" db="EMBL/GenBank/DDBJ databases">
        <title>Genomes of two closely related lineages of the louse Polyplax serrata with different host specificities.</title>
        <authorList>
            <person name="Martinu J."/>
            <person name="Tarabai H."/>
            <person name="Stefka J."/>
            <person name="Hypsa V."/>
        </authorList>
    </citation>
    <scope>NUCLEOTIDE SEQUENCE [LARGE SCALE GENOMIC DNA]</scope>
    <source>
        <strain evidence="3">98ZLc_SE</strain>
    </source>
</reference>
<dbReference type="InterPro" id="IPR050373">
    <property type="entry name" value="Fibrinogen_C-term_domain"/>
</dbReference>
<dbReference type="InterPro" id="IPR020837">
    <property type="entry name" value="Fibrinogen_CS"/>
</dbReference>
<dbReference type="InterPro" id="IPR002181">
    <property type="entry name" value="Fibrinogen_a/b/g_C_dom"/>
</dbReference>
<evidence type="ECO:0000256" key="1">
    <source>
        <dbReference type="ARBA" id="ARBA00023157"/>
    </source>
</evidence>
<dbReference type="EMBL" id="JAWJWF010000045">
    <property type="protein sequence ID" value="KAK6627636.1"/>
    <property type="molecule type" value="Genomic_DNA"/>
</dbReference>
<dbReference type="SUPFAM" id="SSF56496">
    <property type="entry name" value="Fibrinogen C-terminal domain-like"/>
    <property type="match status" value="1"/>
</dbReference>
<evidence type="ECO:0000313" key="4">
    <source>
        <dbReference type="Proteomes" id="UP001359485"/>
    </source>
</evidence>
<dbReference type="PANTHER" id="PTHR19143:SF444">
    <property type="entry name" value="PROTEIN SCABROUS"/>
    <property type="match status" value="1"/>
</dbReference>
<proteinExistence type="predicted"/>
<name>A0ABR1AV91_POLSC</name>
<dbReference type="SMART" id="SM00186">
    <property type="entry name" value="FBG"/>
    <property type="match status" value="1"/>
</dbReference>
<evidence type="ECO:0000313" key="3">
    <source>
        <dbReference type="EMBL" id="KAK6627636.1"/>
    </source>
</evidence>